<accession>A0ABT6H8G9</accession>
<gene>
    <name evidence="2" type="ORF">P6P90_15165</name>
</gene>
<sequence>MRAYSVLQGAHPFFFKGNHIGVLISHGFVGTPQSVAFLGKCIAAQGYTVYAPRLKGHGTHYKDMEAYTYHDWLNGLEDGYQLLRKHCNKIFIIGQSMGGTLALHLTSKHPSIAGVILINAAMTSIPGMDAFNSIHKPRFIEEGAPDIKDKSVFEITYAKAPIKAIHQVLGLMEDTRARLANITCPLLVFKSKEDHVVPPANSDYIMNQVQSPLKETVTLYNSYHVASMDFDKEFVAEKCCTFIKKFQMNEREIKIL</sequence>
<dbReference type="PIRSF" id="PIRSF017388">
    <property type="entry name" value="Esterase_lipase"/>
    <property type="match status" value="1"/>
</dbReference>
<evidence type="ECO:0000313" key="2">
    <source>
        <dbReference type="EMBL" id="MDG5755257.1"/>
    </source>
</evidence>
<feature type="domain" description="AB hydrolase-1" evidence="1">
    <location>
        <begin position="23"/>
        <end position="236"/>
    </location>
</feature>
<comment type="caution">
    <text evidence="2">The sequence shown here is derived from an EMBL/GenBank/DDBJ whole genome shotgun (WGS) entry which is preliminary data.</text>
</comment>
<keyword evidence="3" id="KW-1185">Reference proteome</keyword>
<name>A0ABT6H8G9_9BACI</name>
<dbReference type="EMBL" id="JARULN010000022">
    <property type="protein sequence ID" value="MDG5755257.1"/>
    <property type="molecule type" value="Genomic_DNA"/>
</dbReference>
<dbReference type="InterPro" id="IPR051044">
    <property type="entry name" value="MAG_DAG_Lipase"/>
</dbReference>
<evidence type="ECO:0000259" key="1">
    <source>
        <dbReference type="Pfam" id="PF12697"/>
    </source>
</evidence>
<organism evidence="2 3">
    <name type="scientific">Ectobacillus antri</name>
    <dbReference type="NCBI Taxonomy" id="2486280"/>
    <lineage>
        <taxon>Bacteria</taxon>
        <taxon>Bacillati</taxon>
        <taxon>Bacillota</taxon>
        <taxon>Bacilli</taxon>
        <taxon>Bacillales</taxon>
        <taxon>Bacillaceae</taxon>
        <taxon>Ectobacillus</taxon>
    </lineage>
</organism>
<reference evidence="2 3" key="1">
    <citation type="submission" date="2023-04" db="EMBL/GenBank/DDBJ databases">
        <title>Ectobacillus antri isolated from activated sludge.</title>
        <authorList>
            <person name="Yan P."/>
            <person name="Liu X."/>
        </authorList>
    </citation>
    <scope>NUCLEOTIDE SEQUENCE [LARGE SCALE GENOMIC DNA]</scope>
    <source>
        <strain evidence="2 3">C18H</strain>
    </source>
</reference>
<dbReference type="PANTHER" id="PTHR11614">
    <property type="entry name" value="PHOSPHOLIPASE-RELATED"/>
    <property type="match status" value="1"/>
</dbReference>
<dbReference type="RefSeq" id="WP_124565559.1">
    <property type="nucleotide sequence ID" value="NZ_JARRRY010000020.1"/>
</dbReference>
<evidence type="ECO:0000313" key="3">
    <source>
        <dbReference type="Proteomes" id="UP001218246"/>
    </source>
</evidence>
<keyword evidence="2" id="KW-0378">Hydrolase</keyword>
<dbReference type="Pfam" id="PF12697">
    <property type="entry name" value="Abhydrolase_6"/>
    <property type="match status" value="1"/>
</dbReference>
<dbReference type="InterPro" id="IPR012354">
    <property type="entry name" value="Esterase_lipase"/>
</dbReference>
<dbReference type="Proteomes" id="UP001218246">
    <property type="component" value="Unassembled WGS sequence"/>
</dbReference>
<dbReference type="SUPFAM" id="SSF53474">
    <property type="entry name" value="alpha/beta-Hydrolases"/>
    <property type="match status" value="1"/>
</dbReference>
<dbReference type="InterPro" id="IPR000073">
    <property type="entry name" value="AB_hydrolase_1"/>
</dbReference>
<protein>
    <submittedName>
        <fullName evidence="2">Alpha/beta fold hydrolase</fullName>
    </submittedName>
</protein>
<dbReference type="InterPro" id="IPR029058">
    <property type="entry name" value="AB_hydrolase_fold"/>
</dbReference>
<dbReference type="GO" id="GO:0016787">
    <property type="term" value="F:hydrolase activity"/>
    <property type="evidence" value="ECO:0007669"/>
    <property type="project" value="UniProtKB-KW"/>
</dbReference>
<proteinExistence type="predicted"/>
<dbReference type="Gene3D" id="3.40.50.1820">
    <property type="entry name" value="alpha/beta hydrolase"/>
    <property type="match status" value="1"/>
</dbReference>